<feature type="region of interest" description="Disordered" evidence="7">
    <location>
        <begin position="140"/>
        <end position="218"/>
    </location>
</feature>
<dbReference type="Gene3D" id="2.60.40.10">
    <property type="entry name" value="Immunoglobulins"/>
    <property type="match status" value="9"/>
</dbReference>
<dbReference type="HOGENOM" id="CLU_000297_1_0_9"/>
<gene>
    <name evidence="12" type="ORF">I592_03587</name>
    <name evidence="11" type="ORF">UKC_00774</name>
</gene>
<feature type="domain" description="SpaA-like prealbumin fold" evidence="9">
    <location>
        <begin position="1108"/>
        <end position="1178"/>
    </location>
</feature>
<comment type="subcellular location">
    <subcellularLocation>
        <location evidence="1">Secreted</location>
        <location evidence="1">Cell wall</location>
        <topology evidence="1">Peptidoglycan-anchor</topology>
    </subcellularLocation>
</comment>
<keyword evidence="4" id="KW-0964">Secreted</keyword>
<evidence type="ECO:0000313" key="11">
    <source>
        <dbReference type="EMBL" id="EOI57799.1"/>
    </source>
</evidence>
<dbReference type="PANTHER" id="PTHR36108">
    <property type="entry name" value="COLOSSIN-B-RELATED"/>
    <property type="match status" value="1"/>
</dbReference>
<evidence type="ECO:0000256" key="2">
    <source>
        <dbReference type="ARBA" id="ARBA00007257"/>
    </source>
</evidence>
<feature type="region of interest" description="Disordered" evidence="7">
    <location>
        <begin position="1726"/>
        <end position="1752"/>
    </location>
</feature>
<evidence type="ECO:0008006" key="15">
    <source>
        <dbReference type="Google" id="ProtNLM"/>
    </source>
</evidence>
<evidence type="ECO:0000313" key="12">
    <source>
        <dbReference type="EMBL" id="EOW79447.1"/>
    </source>
</evidence>
<organism evidence="11 13">
    <name type="scientific">Enterococcus gilvus ATCC BAA-350</name>
    <dbReference type="NCBI Taxonomy" id="1158614"/>
    <lineage>
        <taxon>Bacteria</taxon>
        <taxon>Bacillati</taxon>
        <taxon>Bacillota</taxon>
        <taxon>Bacilli</taxon>
        <taxon>Lactobacillales</taxon>
        <taxon>Enterococcaceae</taxon>
        <taxon>Enterococcus</taxon>
    </lineage>
</organism>
<evidence type="ECO:0000256" key="1">
    <source>
        <dbReference type="ARBA" id="ARBA00004168"/>
    </source>
</evidence>
<dbReference type="SUPFAM" id="SSF49478">
    <property type="entry name" value="Cna protein B-type domain"/>
    <property type="match status" value="7"/>
</dbReference>
<feature type="domain" description="SpaA-like prealbumin fold" evidence="9">
    <location>
        <begin position="1415"/>
        <end position="1495"/>
    </location>
</feature>
<dbReference type="Proteomes" id="UP000014160">
    <property type="component" value="Unassembled WGS sequence"/>
</dbReference>
<dbReference type="PANTHER" id="PTHR36108:SF13">
    <property type="entry name" value="COLOSSIN-B-RELATED"/>
    <property type="match status" value="1"/>
</dbReference>
<feature type="domain" description="SpaA-like prealbumin fold" evidence="9">
    <location>
        <begin position="1812"/>
        <end position="1898"/>
    </location>
</feature>
<dbReference type="eggNOG" id="COG4932">
    <property type="taxonomic scope" value="Bacteria"/>
</dbReference>
<evidence type="ECO:0000256" key="5">
    <source>
        <dbReference type="ARBA" id="ARBA00022729"/>
    </source>
</evidence>
<evidence type="ECO:0000256" key="4">
    <source>
        <dbReference type="ARBA" id="ARBA00022525"/>
    </source>
</evidence>
<feature type="region of interest" description="Disordered" evidence="7">
    <location>
        <begin position="777"/>
        <end position="805"/>
    </location>
</feature>
<evidence type="ECO:0000256" key="7">
    <source>
        <dbReference type="SAM" id="MobiDB-lite"/>
    </source>
</evidence>
<feature type="domain" description="Collagen binding" evidence="8">
    <location>
        <begin position="949"/>
        <end position="1082"/>
    </location>
</feature>
<evidence type="ECO:0000313" key="14">
    <source>
        <dbReference type="Proteomes" id="UP000014160"/>
    </source>
</evidence>
<reference evidence="12 14" key="2">
    <citation type="submission" date="2013-03" db="EMBL/GenBank/DDBJ databases">
        <title>The Genome Sequence of Enterococcus gilvus ATCC BAA-350 (PacBio/Illumina hybrid assembly).</title>
        <authorList>
            <consortium name="The Broad Institute Genomics Platform"/>
            <consortium name="The Broad Institute Genome Sequencing Center for Infectious Disease"/>
            <person name="Earl A."/>
            <person name="Russ C."/>
            <person name="Gilmore M."/>
            <person name="Surin D."/>
            <person name="Walker B."/>
            <person name="Young S."/>
            <person name="Zeng Q."/>
            <person name="Gargeya S."/>
            <person name="Fitzgerald M."/>
            <person name="Haas B."/>
            <person name="Abouelleil A."/>
            <person name="Allen A.W."/>
            <person name="Alvarado L."/>
            <person name="Arachchi H.M."/>
            <person name="Berlin A.M."/>
            <person name="Chapman S.B."/>
            <person name="Gainer-Dewar J."/>
            <person name="Goldberg J."/>
            <person name="Griggs A."/>
            <person name="Gujja S."/>
            <person name="Hansen M."/>
            <person name="Howarth C."/>
            <person name="Imamovic A."/>
            <person name="Ireland A."/>
            <person name="Larimer J."/>
            <person name="McCowan C."/>
            <person name="Murphy C."/>
            <person name="Pearson M."/>
            <person name="Poon T.W."/>
            <person name="Priest M."/>
            <person name="Roberts A."/>
            <person name="Saif S."/>
            <person name="Shea T."/>
            <person name="Sisk P."/>
            <person name="Sykes S."/>
            <person name="Wortman J."/>
            <person name="Nusbaum C."/>
            <person name="Birren B."/>
        </authorList>
    </citation>
    <scope>NUCLEOTIDE SEQUENCE [LARGE SCALE GENOMIC DNA]</scope>
    <source>
        <strain evidence="12 14">ATCC BAA-350</strain>
    </source>
</reference>
<feature type="domain" description="SpaA-like prealbumin fold" evidence="9">
    <location>
        <begin position="1915"/>
        <end position="1981"/>
    </location>
</feature>
<dbReference type="Pfam" id="PF17961">
    <property type="entry name" value="Big_8"/>
    <property type="match status" value="1"/>
</dbReference>
<keyword evidence="6" id="KW-0572">Peptidoglycan-anchor</keyword>
<dbReference type="InterPro" id="IPR013783">
    <property type="entry name" value="Ig-like_fold"/>
</dbReference>
<feature type="domain" description="SpaA-like prealbumin fold" evidence="9">
    <location>
        <begin position="1609"/>
        <end position="1690"/>
    </location>
</feature>
<dbReference type="Pfam" id="PF17802">
    <property type="entry name" value="SpaA"/>
    <property type="match status" value="9"/>
</dbReference>
<dbReference type="InterPro" id="IPR011252">
    <property type="entry name" value="Fibrogen-bd_dom1"/>
</dbReference>
<protein>
    <recommendedName>
        <fullName evidence="15">LPXTG-domain-containing protein cell wall anchor domain</fullName>
    </recommendedName>
</protein>
<dbReference type="Proteomes" id="UP000013750">
    <property type="component" value="Unassembled WGS sequence"/>
</dbReference>
<evidence type="ECO:0000256" key="6">
    <source>
        <dbReference type="ARBA" id="ARBA00023088"/>
    </source>
</evidence>
<feature type="domain" description="Collagen binding" evidence="8">
    <location>
        <begin position="366"/>
        <end position="489"/>
    </location>
</feature>
<feature type="compositionally biased region" description="Basic and acidic residues" evidence="7">
    <location>
        <begin position="777"/>
        <end position="797"/>
    </location>
</feature>
<comment type="caution">
    <text evidence="11">The sequence shown here is derived from an EMBL/GenBank/DDBJ whole genome shotgun (WGS) entry which is preliminary data.</text>
</comment>
<keyword evidence="5" id="KW-0732">Signal</keyword>
<keyword evidence="3" id="KW-0134">Cell wall</keyword>
<evidence type="ECO:0000259" key="9">
    <source>
        <dbReference type="Pfam" id="PF17802"/>
    </source>
</evidence>
<feature type="domain" description="Collagen binding" evidence="8">
    <location>
        <begin position="805"/>
        <end position="931"/>
    </location>
</feature>
<feature type="domain" description="Collagen binding" evidence="8">
    <location>
        <begin position="521"/>
        <end position="613"/>
    </location>
</feature>
<feature type="compositionally biased region" description="Low complexity" evidence="7">
    <location>
        <begin position="142"/>
        <end position="194"/>
    </location>
</feature>
<feature type="domain" description="SpaA-like prealbumin fold" evidence="9">
    <location>
        <begin position="1706"/>
        <end position="1793"/>
    </location>
</feature>
<dbReference type="Gene3D" id="2.60.40.1280">
    <property type="match status" value="1"/>
</dbReference>
<sequence length="1983" mass="217516">MTNKKRVDKWVYGFMTFLILLNSLTPLTSLAEERESPLLKLENVSKGQSETQLELTLQTTETTDKTPVKIRSSQAIIDHAELEQNGQTTALTVENAQQIEIPTAASGKGIVHLSLKQERLKDLQQVDFSYQEQTVSYQFPKTDTSTSASSTSASSDAPEASSADDSSTSSTVPPATTTTSTSETAQSTQPSASSEPKKSDKKAAKAEDGTDIRTYFPGGSGTILTGSNLVYLDDDGNIIEPPVPANTHVRIYYAWSIPEEVRSQIKAGDYFDFKLPEELRPSKPLNGELKNADGEVYATYTVDQDGNVRFTFTEEVENQSDINGSFYFDAQFDQEHIDGPGDITIHYPVEDDIPPVDVEIRPDTETSIDKKGHFDRTPNPNNVEWTVDVNQSMEHLTDPNVTENWPEGINYKSVKVYELVMNLDGTVKEVGRELNPSDYTVDANGNVTVKGDTNKAYRLVYQTAIDDSAKPENGGKVSFTNHATLSDKNDPDGIDAKATVTTNYGKPVEKSMTGYDPNGQTFNWEIKYNYGEKHLSKDQATITDTISKNMDLVDASVKLYPITFDAQGHETKGAPLEEGKDYELVPNPDGHGFKINFLHDIDQAIIVDYQTKVNGIVTDPTQVDNSVATGTGDTGIDSGTAQQQNVIKNLTDVDYATRKAGWQIAINKNHYYMGNLELTDTYSPTPGLTMSMKADGKTPDLEIRDVTGNKVLEPGKDYTLELTKNAAGEETGFKIVFLNSYNPTSSEFVINYHTDFDVSLLDPNSPDKDRFKNNMAADWKDKSGNDHHSDGSHDFKPNDPYQLNAQKSGQYNAQTKEITWTIAVNLSGNPLKEAQLVDQILKNQAYVAGSVNVYEAEVKKDGSVEKKQPETSVNQDMKTLDEPSEKNDQTLTIDFPENVATTYLIEFKTSVAGKIIEGSNKYDNVAQYENDHDERDVTGEVSVKNGGKYVQKSGEQDSKNPDYVDWKAVINPSQSTLSDVVIKDEPTENQVIDQSSIKLYETTVAIDGTVTPNYDKPLTLNEDYQVALTTDNLTGKQVLTITMLHKIDTAYQLEYKSYITSSASGSKDTVSNKITVTGDNEQTISGGDGEDVTVEVDHSGGSANGKKGKLTIQKTEADEKTKLTGAKFQLWNTTKTQMLREGEVDSNGQLTFGSLPYGEYLLIETHAPEGFTISDELVDGRRITINEKTSAEKAAPLTIPNERYKVILQKTDANGQPIKLGNGITAGARFKLERLDPLAPNGSLWDPVALNPDRTNSDGVLEIDSLPLGFYRMTEIEAPTGYMINTAPKYFLVYRNSRQQVPLNKFDYPNYQGSAELIKKDSEGNPLAGAEFDVIDSNGKKVNQQPLVSQADGKVTATGLAPGDYKFVETKAPSGYILNSTEVPFTIASGAQDKPKTVTTQPDGSPLELTNEKGAVEFVKKDNAGRSLAGAEFDLLDSKGDKVNQTPLTSDEQGKVHVDHLAPGAYTFVETKAPEGYVLNEKKRSFTIDAAHKGKVPVIELSDFINYKGGFQLVKRNTDGDGLAGAEFTLYDKDKKPLNKTAVSDKNGKVTFKDLAPGSYYYQETKAPTVTEGSDYVINPALIQVTVTDRAYGEPEIQQEGDFQNFRGRAQITKVGEGGSIAGAEFELYHIVNGDQKLVRTITVPENGLLNISGLGAGEYLVKEVKPAPGYILNQQPIYFVVKENADQDPNIDNLDFKNYESGVIGRKVDDQKKALKDAAYQVYRANDQNQPQGDPLPVKDREGAEYPDNTISSDKKGEIYFQGLSQGHYVIVETKAPKGYILDTTPHPFDITGQLGKPDKVNLGDFVNEKGSVSLTKRNDHGQVLAGAEFEIQDNKGKTQTVLNEAGKETEKLVSNKEGKVVATGLVPGSYQLVETKAPENYVLNEAKITFTVPTKTQGKPKTITLADVINYQGSVKLQKVSSSNAALAGAVFTLQHDNGKQVGEYTSNKQGQLSVDRLAPGAYYFTEKKAPTGYALSKEKR</sequence>
<dbReference type="Gene3D" id="2.60.40.740">
    <property type="match status" value="5"/>
</dbReference>
<keyword evidence="14" id="KW-1185">Reference proteome</keyword>
<dbReference type="EMBL" id="ASWH01000002">
    <property type="protein sequence ID" value="EOW79447.1"/>
    <property type="molecule type" value="Genomic_DNA"/>
</dbReference>
<dbReference type="GO" id="GO:0007155">
    <property type="term" value="P:cell adhesion"/>
    <property type="evidence" value="ECO:0007669"/>
    <property type="project" value="InterPro"/>
</dbReference>
<feature type="domain" description="SpaA-like prealbumin fold" evidence="9">
    <location>
        <begin position="1206"/>
        <end position="1299"/>
    </location>
</feature>
<feature type="compositionally biased region" description="Basic and acidic residues" evidence="7">
    <location>
        <begin position="195"/>
        <end position="211"/>
    </location>
</feature>
<dbReference type="Pfam" id="PF05737">
    <property type="entry name" value="Collagen_bind"/>
    <property type="match status" value="4"/>
</dbReference>
<dbReference type="RefSeq" id="WP_010779223.1">
    <property type="nucleotide sequence ID" value="NZ_ASWH01000002.1"/>
</dbReference>
<dbReference type="InterPro" id="IPR041171">
    <property type="entry name" value="SDR_Ig"/>
</dbReference>
<evidence type="ECO:0000259" key="8">
    <source>
        <dbReference type="Pfam" id="PF05737"/>
    </source>
</evidence>
<dbReference type="EMBL" id="AJDQ01000004">
    <property type="protein sequence ID" value="EOI57799.1"/>
    <property type="molecule type" value="Genomic_DNA"/>
</dbReference>
<feature type="domain" description="SpaA-like prealbumin fold" evidence="9">
    <location>
        <begin position="1511"/>
        <end position="1591"/>
    </location>
</feature>
<proteinExistence type="inferred from homology"/>
<dbReference type="InterPro" id="IPR008456">
    <property type="entry name" value="Collagen-bd_dom"/>
</dbReference>
<feature type="domain" description="SDR-like Ig" evidence="10">
    <location>
        <begin position="249"/>
        <end position="338"/>
    </location>
</feature>
<dbReference type="PATRIC" id="fig|1158614.3.peg.803"/>
<evidence type="ECO:0000259" key="10">
    <source>
        <dbReference type="Pfam" id="PF17961"/>
    </source>
</evidence>
<dbReference type="InterPro" id="IPR008966">
    <property type="entry name" value="Adhesion_dom_sf"/>
</dbReference>
<comment type="similarity">
    <text evidence="2">Belongs to the serine-aspartate repeat-containing protein (SDr) family.</text>
</comment>
<evidence type="ECO:0000313" key="13">
    <source>
        <dbReference type="Proteomes" id="UP000013750"/>
    </source>
</evidence>
<dbReference type="InterPro" id="IPR041033">
    <property type="entry name" value="SpaA_PFL_dom_1"/>
</dbReference>
<name>R2XS92_9ENTE</name>
<evidence type="ECO:0000256" key="3">
    <source>
        <dbReference type="ARBA" id="ARBA00022512"/>
    </source>
</evidence>
<reference evidence="11 13" key="1">
    <citation type="submission" date="2013-02" db="EMBL/GenBank/DDBJ databases">
        <title>The Genome Sequence of Enterococcus gilvus ATCC BAA-350.</title>
        <authorList>
            <consortium name="The Broad Institute Genome Sequencing Platform"/>
            <consortium name="The Broad Institute Genome Sequencing Center for Infectious Disease"/>
            <person name="Earl A.M."/>
            <person name="Gilmore M.S."/>
            <person name="Lebreton F."/>
            <person name="Walker B."/>
            <person name="Young S.K."/>
            <person name="Zeng Q."/>
            <person name="Gargeya S."/>
            <person name="Fitzgerald M."/>
            <person name="Haas B."/>
            <person name="Abouelleil A."/>
            <person name="Alvarado L."/>
            <person name="Arachchi H.M."/>
            <person name="Berlin A.M."/>
            <person name="Chapman S.B."/>
            <person name="Dewar J."/>
            <person name="Goldberg J."/>
            <person name="Griggs A."/>
            <person name="Gujja S."/>
            <person name="Hansen M."/>
            <person name="Howarth C."/>
            <person name="Imamovic A."/>
            <person name="Larimer J."/>
            <person name="McCowan C."/>
            <person name="Murphy C."/>
            <person name="Neiman D."/>
            <person name="Pearson M."/>
            <person name="Priest M."/>
            <person name="Roberts A."/>
            <person name="Saif S."/>
            <person name="Shea T."/>
            <person name="Sisk P."/>
            <person name="Sykes S."/>
            <person name="Wortman J."/>
            <person name="Nusbaum C."/>
            <person name="Birren B."/>
        </authorList>
    </citation>
    <scope>NUCLEOTIDE SEQUENCE [LARGE SCALE GENOMIC DNA]</scope>
    <source>
        <strain evidence="11 13">ATCC BAA-350</strain>
    </source>
</reference>
<accession>R2XS92</accession>
<dbReference type="GO" id="GO:0005518">
    <property type="term" value="F:collagen binding"/>
    <property type="evidence" value="ECO:0007669"/>
    <property type="project" value="InterPro"/>
</dbReference>
<feature type="domain" description="SpaA-like prealbumin fold" evidence="9">
    <location>
        <begin position="1313"/>
        <end position="1390"/>
    </location>
</feature>
<dbReference type="SUPFAM" id="SSF49401">
    <property type="entry name" value="Bacterial adhesins"/>
    <property type="match status" value="6"/>
</dbReference>